<name>A0A7Y0HWN0_9BIFI</name>
<dbReference type="AlphaFoldDB" id="A0A7Y0HWN0"/>
<evidence type="ECO:0000256" key="3">
    <source>
        <dbReference type="ARBA" id="ARBA00022840"/>
    </source>
</evidence>
<accession>A0A7Y0HWN0</accession>
<keyword evidence="7" id="KW-1185">Reference proteome</keyword>
<dbReference type="SUPFAM" id="SSF100950">
    <property type="entry name" value="NagB/RpiA/CoA transferase-like"/>
    <property type="match status" value="1"/>
</dbReference>
<evidence type="ECO:0000256" key="2">
    <source>
        <dbReference type="ARBA" id="ARBA00022741"/>
    </source>
</evidence>
<dbReference type="GO" id="GO:0005524">
    <property type="term" value="F:ATP binding"/>
    <property type="evidence" value="ECO:0007669"/>
    <property type="project" value="UniProtKB-KW"/>
</dbReference>
<evidence type="ECO:0000256" key="1">
    <source>
        <dbReference type="ARBA" id="ARBA00010638"/>
    </source>
</evidence>
<sequence>MSAHEQNDRNGSADNTVATIGMAAVDNGSPGKTMLRHRALARRKLTTPEERREAGERLVRHLSGELASLSSHGAPLTVAAYVSMGTEVETRPLLRWLLERGCTVLVPRLGSGLEIGWSRLASVDTLMTVPGKSAADGAHATHLRPDEPMGAVLPPEALHEADVVIAPALGVDPQGYRLGRGAGWYDRALTLRRQGCPLIAVCWPWEVMDRPLPVEPHDVPADAVLTPDGFRQLQDVHRSGSGIPA</sequence>
<feature type="binding site" evidence="4">
    <location>
        <position position="82"/>
    </location>
    <ligand>
        <name>substrate</name>
    </ligand>
</feature>
<proteinExistence type="inferred from homology"/>
<dbReference type="PANTHER" id="PTHR23407">
    <property type="entry name" value="ATPASE INHIBITOR/5-FORMYLTETRAHYDROFOLATE CYCLO-LIGASE"/>
    <property type="match status" value="1"/>
</dbReference>
<keyword evidence="5" id="KW-0460">Magnesium</keyword>
<dbReference type="GO" id="GO:0035999">
    <property type="term" value="P:tetrahydrofolate interconversion"/>
    <property type="evidence" value="ECO:0007669"/>
    <property type="project" value="TreeGrafter"/>
</dbReference>
<dbReference type="GO" id="GO:0046872">
    <property type="term" value="F:metal ion binding"/>
    <property type="evidence" value="ECO:0007669"/>
    <property type="project" value="UniProtKB-KW"/>
</dbReference>
<evidence type="ECO:0000313" key="6">
    <source>
        <dbReference type="EMBL" id="NMM97084.1"/>
    </source>
</evidence>
<gene>
    <name evidence="6" type="ORF">G1C97_0033</name>
</gene>
<comment type="similarity">
    <text evidence="1 5">Belongs to the 5-formyltetrahydrofolate cyclo-ligase family.</text>
</comment>
<dbReference type="InterPro" id="IPR002698">
    <property type="entry name" value="FTHF_cligase"/>
</dbReference>
<dbReference type="PANTHER" id="PTHR23407:SF1">
    <property type="entry name" value="5-FORMYLTETRAHYDROFOLATE CYCLO-LIGASE"/>
    <property type="match status" value="1"/>
</dbReference>
<dbReference type="PIRSF" id="PIRSF006806">
    <property type="entry name" value="FTHF_cligase"/>
    <property type="match status" value="1"/>
</dbReference>
<feature type="binding site" evidence="4">
    <location>
        <begin position="32"/>
        <end position="36"/>
    </location>
    <ligand>
        <name>ATP</name>
        <dbReference type="ChEBI" id="CHEBI:30616"/>
    </ligand>
</feature>
<evidence type="ECO:0000313" key="7">
    <source>
        <dbReference type="Proteomes" id="UP000543419"/>
    </source>
</evidence>
<evidence type="ECO:0000256" key="5">
    <source>
        <dbReference type="RuleBase" id="RU361279"/>
    </source>
</evidence>
<keyword evidence="6" id="KW-0436">Ligase</keyword>
<comment type="cofactor">
    <cofactor evidence="5">
        <name>Mg(2+)</name>
        <dbReference type="ChEBI" id="CHEBI:18420"/>
    </cofactor>
</comment>
<keyword evidence="5" id="KW-0479">Metal-binding</keyword>
<keyword evidence="3 4" id="KW-0067">ATP-binding</keyword>
<comment type="caution">
    <text evidence="6">The sequence shown here is derived from an EMBL/GenBank/DDBJ whole genome shotgun (WGS) entry which is preliminary data.</text>
</comment>
<reference evidence="6 7" key="1">
    <citation type="submission" date="2020-02" db="EMBL/GenBank/DDBJ databases">
        <title>Characterization of phylogenetic diversity of novel bifidobacterial species isolated in Czech ZOOs.</title>
        <authorList>
            <person name="Lugli G.A."/>
            <person name="Vera N.B."/>
            <person name="Ventura M."/>
        </authorList>
    </citation>
    <scope>NUCLEOTIDE SEQUENCE [LARGE SCALE GENOMIC DNA]</scope>
    <source>
        <strain evidence="6 7">DSM 109959</strain>
    </source>
</reference>
<feature type="binding site" evidence="4">
    <location>
        <begin position="177"/>
        <end position="185"/>
    </location>
    <ligand>
        <name>ATP</name>
        <dbReference type="ChEBI" id="CHEBI:30616"/>
    </ligand>
</feature>
<dbReference type="InterPro" id="IPR037171">
    <property type="entry name" value="NagB/RpiA_transferase-like"/>
</dbReference>
<dbReference type="GO" id="GO:0009396">
    <property type="term" value="P:folic acid-containing compound biosynthetic process"/>
    <property type="evidence" value="ECO:0007669"/>
    <property type="project" value="TreeGrafter"/>
</dbReference>
<dbReference type="InterPro" id="IPR024185">
    <property type="entry name" value="FTHF_cligase-like_sf"/>
</dbReference>
<dbReference type="EC" id="6.3.3.2" evidence="5"/>
<dbReference type="GO" id="GO:0030272">
    <property type="term" value="F:5-formyltetrahydrofolate cyclo-ligase activity"/>
    <property type="evidence" value="ECO:0007669"/>
    <property type="project" value="UniProtKB-EC"/>
</dbReference>
<feature type="binding site" evidence="4">
    <location>
        <position position="87"/>
    </location>
    <ligand>
        <name>substrate</name>
    </ligand>
</feature>
<organism evidence="6 7">
    <name type="scientific">Bifidobacterium olomucense</name>
    <dbReference type="NCBI Taxonomy" id="2675324"/>
    <lineage>
        <taxon>Bacteria</taxon>
        <taxon>Bacillati</taxon>
        <taxon>Actinomycetota</taxon>
        <taxon>Actinomycetes</taxon>
        <taxon>Bifidobacteriales</taxon>
        <taxon>Bifidobacteriaceae</taxon>
        <taxon>Bifidobacterium</taxon>
    </lineage>
</organism>
<protein>
    <recommendedName>
        <fullName evidence="5">5-formyltetrahydrofolate cyclo-ligase</fullName>
        <ecNumber evidence="5">6.3.3.2</ecNumber>
    </recommendedName>
</protein>
<dbReference type="Proteomes" id="UP000543419">
    <property type="component" value="Unassembled WGS sequence"/>
</dbReference>
<evidence type="ECO:0000256" key="4">
    <source>
        <dbReference type="PIRSR" id="PIRSR006806-1"/>
    </source>
</evidence>
<keyword evidence="2 4" id="KW-0547">Nucleotide-binding</keyword>
<comment type="catalytic activity">
    <reaction evidence="5">
        <text>(6S)-5-formyl-5,6,7,8-tetrahydrofolate + ATP = (6R)-5,10-methenyltetrahydrofolate + ADP + phosphate</text>
        <dbReference type="Rhea" id="RHEA:10488"/>
        <dbReference type="ChEBI" id="CHEBI:30616"/>
        <dbReference type="ChEBI" id="CHEBI:43474"/>
        <dbReference type="ChEBI" id="CHEBI:57455"/>
        <dbReference type="ChEBI" id="CHEBI:57457"/>
        <dbReference type="ChEBI" id="CHEBI:456216"/>
        <dbReference type="EC" id="6.3.3.2"/>
    </reaction>
</comment>
<dbReference type="NCBIfam" id="TIGR02727">
    <property type="entry name" value="MTHFS_bact"/>
    <property type="match status" value="1"/>
</dbReference>
<dbReference type="Pfam" id="PF01812">
    <property type="entry name" value="5-FTHF_cyc-lig"/>
    <property type="match status" value="1"/>
</dbReference>
<dbReference type="EMBL" id="JAAIIG010000001">
    <property type="protein sequence ID" value="NMM97084.1"/>
    <property type="molecule type" value="Genomic_DNA"/>
</dbReference>
<dbReference type="Gene3D" id="3.40.50.10420">
    <property type="entry name" value="NagB/RpiA/CoA transferase-like"/>
    <property type="match status" value="1"/>
</dbReference>